<protein>
    <submittedName>
        <fullName evidence="2">Uncharacterized protein</fullName>
    </submittedName>
</protein>
<evidence type="ECO:0000313" key="2">
    <source>
        <dbReference type="EMBL" id="WAQ85050.1"/>
    </source>
</evidence>
<evidence type="ECO:0000256" key="1">
    <source>
        <dbReference type="SAM" id="MobiDB-lite"/>
    </source>
</evidence>
<dbReference type="Proteomes" id="UP001164743">
    <property type="component" value="Chromosome 5A"/>
</dbReference>
<accession>A0ABY7CK23</accession>
<keyword evidence="3" id="KW-1185">Reference proteome</keyword>
<name>A0ABY7CK23_9BASI</name>
<dbReference type="EMBL" id="CP110425">
    <property type="protein sequence ID" value="WAQ85050.1"/>
    <property type="molecule type" value="Genomic_DNA"/>
</dbReference>
<dbReference type="RefSeq" id="XP_053020605.1">
    <property type="nucleotide sequence ID" value="XM_053169405.1"/>
</dbReference>
<proteinExistence type="predicted"/>
<feature type="compositionally biased region" description="Polar residues" evidence="1">
    <location>
        <begin position="44"/>
        <end position="53"/>
    </location>
</feature>
<organism evidence="2 3">
    <name type="scientific">Puccinia triticina</name>
    <dbReference type="NCBI Taxonomy" id="208348"/>
    <lineage>
        <taxon>Eukaryota</taxon>
        <taxon>Fungi</taxon>
        <taxon>Dikarya</taxon>
        <taxon>Basidiomycota</taxon>
        <taxon>Pucciniomycotina</taxon>
        <taxon>Pucciniomycetes</taxon>
        <taxon>Pucciniales</taxon>
        <taxon>Pucciniaceae</taxon>
        <taxon>Puccinia</taxon>
    </lineage>
</organism>
<dbReference type="GeneID" id="77810300"/>
<feature type="compositionally biased region" description="Polar residues" evidence="1">
    <location>
        <begin position="63"/>
        <end position="74"/>
    </location>
</feature>
<sequence>MWEVQVLNLSFPSGNQSTVSATPSWSGRATRCCPGLVALSKIQLPTPSTSKKPLTNLPKHPEASNSLNPISQPCFSPVPLAWPSAREDGELPQSSHDNGDNHFVNTYPKQRTPAEIINHARKQMKVSQH</sequence>
<reference evidence="2" key="1">
    <citation type="submission" date="2022-10" db="EMBL/GenBank/DDBJ databases">
        <title>Puccinia triticina Genome sequencing and assembly.</title>
        <authorList>
            <person name="Li C."/>
        </authorList>
    </citation>
    <scope>NUCLEOTIDE SEQUENCE</scope>
    <source>
        <strain evidence="2">Pt15</strain>
    </source>
</reference>
<evidence type="ECO:0000313" key="3">
    <source>
        <dbReference type="Proteomes" id="UP001164743"/>
    </source>
</evidence>
<gene>
    <name evidence="2" type="ORF">PtA15_5A624</name>
</gene>
<feature type="region of interest" description="Disordered" evidence="1">
    <location>
        <begin position="44"/>
        <end position="129"/>
    </location>
</feature>
<feature type="compositionally biased region" description="Basic residues" evidence="1">
    <location>
        <begin position="119"/>
        <end position="129"/>
    </location>
</feature>